<protein>
    <submittedName>
        <fullName evidence="1">tRNA(Ile)-lysidine synthase</fullName>
    </submittedName>
</protein>
<organism evidence="1">
    <name type="scientific">human gut metagenome</name>
    <dbReference type="NCBI Taxonomy" id="408170"/>
    <lineage>
        <taxon>unclassified sequences</taxon>
        <taxon>metagenomes</taxon>
        <taxon>organismal metagenomes</taxon>
    </lineage>
</organism>
<proteinExistence type="predicted"/>
<accession>W1X1Q6</accession>
<feature type="non-terminal residue" evidence="1">
    <location>
        <position position="1"/>
    </location>
</feature>
<reference evidence="1" key="1">
    <citation type="submission" date="2013-12" db="EMBL/GenBank/DDBJ databases">
        <title>A Varibaculum cambriense genome reconstructed from a premature infant gut community with otherwise low bacterial novelty that shifts toward anaerobic metabolism during the third week of life.</title>
        <authorList>
            <person name="Brown C.T."/>
            <person name="Sharon I."/>
            <person name="Thomas B.C."/>
            <person name="Castelle C.J."/>
            <person name="Morowitz M.J."/>
            <person name="Banfield J.F."/>
        </authorList>
    </citation>
    <scope>NUCLEOTIDE SEQUENCE</scope>
</reference>
<dbReference type="EMBL" id="AZMM01018150">
    <property type="protein sequence ID" value="ETJ23270.1"/>
    <property type="molecule type" value="Genomic_DNA"/>
</dbReference>
<comment type="caution">
    <text evidence="1">The sequence shown here is derived from an EMBL/GenBank/DDBJ whole genome shotgun (WGS) entry which is preliminary data.</text>
</comment>
<evidence type="ECO:0000313" key="1">
    <source>
        <dbReference type="EMBL" id="ETJ23270.1"/>
    </source>
</evidence>
<name>W1X1Q6_9ZZZZ</name>
<sequence length="74" mass="8613">LTKNIVATNLQEFQSQPYSVQSFLLQAYLKKFPDLQLSKAQFSDILAILNKQSNYQQPLKAGYELYKDYDSFDL</sequence>
<gene>
    <name evidence="1" type="ORF">Q604_UNBC18150G0001</name>
</gene>
<dbReference type="AlphaFoldDB" id="W1X1Q6"/>